<reference evidence="2" key="2">
    <citation type="submission" date="2025-09" db="UniProtKB">
        <authorList>
            <consortium name="Ensembl"/>
        </authorList>
    </citation>
    <scope>IDENTIFICATION</scope>
</reference>
<dbReference type="PROSITE" id="PS50878">
    <property type="entry name" value="RT_POL"/>
    <property type="match status" value="1"/>
</dbReference>
<protein>
    <recommendedName>
        <fullName evidence="1">Reverse transcriptase domain-containing protein</fullName>
    </recommendedName>
</protein>
<dbReference type="Pfam" id="PF20049">
    <property type="entry name" value="DUF6451"/>
    <property type="match status" value="1"/>
</dbReference>
<dbReference type="Ensembl" id="ENSSRHT00000075878.1">
    <property type="protein sequence ID" value="ENSSRHP00000073864.1"/>
    <property type="gene ID" value="ENSSRHG00000036709.1"/>
</dbReference>
<organism evidence="2 3">
    <name type="scientific">Sinocyclocheilus rhinocerous</name>
    <dbReference type="NCBI Taxonomy" id="307959"/>
    <lineage>
        <taxon>Eukaryota</taxon>
        <taxon>Metazoa</taxon>
        <taxon>Chordata</taxon>
        <taxon>Craniata</taxon>
        <taxon>Vertebrata</taxon>
        <taxon>Euteleostomi</taxon>
        <taxon>Actinopterygii</taxon>
        <taxon>Neopterygii</taxon>
        <taxon>Teleostei</taxon>
        <taxon>Ostariophysi</taxon>
        <taxon>Cypriniformes</taxon>
        <taxon>Cyprinidae</taxon>
        <taxon>Cyprininae</taxon>
        <taxon>Sinocyclocheilus</taxon>
    </lineage>
</organism>
<proteinExistence type="predicted"/>
<feature type="domain" description="Reverse transcriptase" evidence="1">
    <location>
        <begin position="1"/>
        <end position="117"/>
    </location>
</feature>
<dbReference type="InterPro" id="IPR045609">
    <property type="entry name" value="DUF6451"/>
</dbReference>
<sequence length="250" mass="29245">MVGGASWWINWFKTTVGTRQGDPISTTIFISYLERVMDSVRDNGTGISVHGYKINNLKFADDIDLLEEDRVELQGNLDWMNEAGEAAGLKFNIEKTMTMVFGQEDIEEELEIRGRSIENVTEFVYLGSLLTWDNDCNKEIKRRIARATGVMAGFKTIWNSKHIRTETKISIIRTCVMSVLLYACETWTLRKKDKDLLRAFEMKCYRRILHINRTSLKQQLRYYRRRYISYTPSWKQLEMECQTGIGHQRA</sequence>
<name>A0A673LDK0_9TELE</name>
<accession>A0A673LDK0</accession>
<reference evidence="2" key="1">
    <citation type="submission" date="2025-08" db="UniProtKB">
        <authorList>
            <consortium name="Ensembl"/>
        </authorList>
    </citation>
    <scope>IDENTIFICATION</scope>
</reference>
<keyword evidence="3" id="KW-1185">Reference proteome</keyword>
<dbReference type="Proteomes" id="UP000472270">
    <property type="component" value="Unassembled WGS sequence"/>
</dbReference>
<dbReference type="PANTHER" id="PTHR47027:SF20">
    <property type="entry name" value="REVERSE TRANSCRIPTASE-LIKE PROTEIN WITH RNA-DIRECTED DNA POLYMERASE DOMAIN"/>
    <property type="match status" value="1"/>
</dbReference>
<evidence type="ECO:0000259" key="1">
    <source>
        <dbReference type="PROSITE" id="PS50878"/>
    </source>
</evidence>
<dbReference type="InterPro" id="IPR000477">
    <property type="entry name" value="RT_dom"/>
</dbReference>
<evidence type="ECO:0000313" key="2">
    <source>
        <dbReference type="Ensembl" id="ENSSRHP00000073864.1"/>
    </source>
</evidence>
<dbReference type="AlphaFoldDB" id="A0A673LDK0"/>
<dbReference type="PANTHER" id="PTHR47027">
    <property type="entry name" value="REVERSE TRANSCRIPTASE DOMAIN-CONTAINING PROTEIN"/>
    <property type="match status" value="1"/>
</dbReference>
<dbReference type="Pfam" id="PF00078">
    <property type="entry name" value="RVT_1"/>
    <property type="match status" value="1"/>
</dbReference>
<evidence type="ECO:0000313" key="3">
    <source>
        <dbReference type="Proteomes" id="UP000472270"/>
    </source>
</evidence>